<dbReference type="InterPro" id="IPR043595">
    <property type="entry name" value="FaeB/C/D"/>
</dbReference>
<dbReference type="GO" id="GO:0030600">
    <property type="term" value="F:feruloyl esterase activity"/>
    <property type="evidence" value="ECO:0007669"/>
    <property type="project" value="InterPro"/>
</dbReference>
<keyword evidence="6" id="KW-0119">Carbohydrate metabolism</keyword>
<evidence type="ECO:0000256" key="4">
    <source>
        <dbReference type="ARBA" id="ARBA00022729"/>
    </source>
</evidence>
<dbReference type="InterPro" id="IPR003140">
    <property type="entry name" value="PLipase/COase/thioEstase"/>
</dbReference>
<dbReference type="Pfam" id="PF02230">
    <property type="entry name" value="Abhydrolase_2"/>
    <property type="match status" value="1"/>
</dbReference>
<evidence type="ECO:0000256" key="5">
    <source>
        <dbReference type="ARBA" id="ARBA00022801"/>
    </source>
</evidence>
<reference evidence="9 10" key="1">
    <citation type="submission" date="2020-01" db="EMBL/GenBank/DDBJ databases">
        <authorList>
            <person name="Kim M.K."/>
        </authorList>
    </citation>
    <scope>NUCLEOTIDE SEQUENCE [LARGE SCALE GENOMIC DNA]</scope>
    <source>
        <strain evidence="9 10">172606-1</strain>
    </source>
</reference>
<comment type="subcellular location">
    <subcellularLocation>
        <location evidence="1">Secreted</location>
    </subcellularLocation>
</comment>
<evidence type="ECO:0000256" key="6">
    <source>
        <dbReference type="ARBA" id="ARBA00023277"/>
    </source>
</evidence>
<evidence type="ECO:0000313" key="9">
    <source>
        <dbReference type="EMBL" id="QHT65496.1"/>
    </source>
</evidence>
<accession>A0A6C0GC27</accession>
<evidence type="ECO:0000256" key="3">
    <source>
        <dbReference type="ARBA" id="ARBA00022651"/>
    </source>
</evidence>
<dbReference type="InterPro" id="IPR029058">
    <property type="entry name" value="AB_hydrolase_fold"/>
</dbReference>
<dbReference type="KEGG" id="rhoz:GXP67_01820"/>
<feature type="domain" description="Phospholipase/carboxylesterase/thioesterase" evidence="8">
    <location>
        <begin position="53"/>
        <end position="196"/>
    </location>
</feature>
<dbReference type="SUPFAM" id="SSF53474">
    <property type="entry name" value="alpha/beta-Hydrolases"/>
    <property type="match status" value="1"/>
</dbReference>
<evidence type="ECO:0000256" key="1">
    <source>
        <dbReference type="ARBA" id="ARBA00004613"/>
    </source>
</evidence>
<dbReference type="GO" id="GO:0005576">
    <property type="term" value="C:extracellular region"/>
    <property type="evidence" value="ECO:0007669"/>
    <property type="project" value="UniProtKB-SubCell"/>
</dbReference>
<evidence type="ECO:0000256" key="7">
    <source>
        <dbReference type="ARBA" id="ARBA00023326"/>
    </source>
</evidence>
<organism evidence="9 10">
    <name type="scientific">Rhodocytophaga rosea</name>
    <dbReference type="NCBI Taxonomy" id="2704465"/>
    <lineage>
        <taxon>Bacteria</taxon>
        <taxon>Pseudomonadati</taxon>
        <taxon>Bacteroidota</taxon>
        <taxon>Cytophagia</taxon>
        <taxon>Cytophagales</taxon>
        <taxon>Rhodocytophagaceae</taxon>
        <taxon>Rhodocytophaga</taxon>
    </lineage>
</organism>
<dbReference type="GO" id="GO:0045493">
    <property type="term" value="P:xylan catabolic process"/>
    <property type="evidence" value="ECO:0007669"/>
    <property type="project" value="UniProtKB-KW"/>
</dbReference>
<sequence>MCFFSIVFISACKKESQPLEKVYRFDKIIRIDGLNRAYTIHLPANYYESSDFSLIIALHGGGGNPRQFENTSRLSEKADAAGFIVVYPEGTGVFPTWNAGMCCGYAASQDINDVKFISLLIDQLVSAYKINPGKIYATGHSNGGMMSYRLACELSDKIAAIAPNGCTMVVSQLCSPKRAVPILHMHSVNDQHVPYKGGTGNGITGIDNPPLDSVLNVWSLLNNCSIPAQVAVDNSRYTLTEWLACDNETAIAYYLTKDGGHAWPGGLPGRDGADVPSTAIDANDLLWEFFKQYQLP</sequence>
<gene>
    <name evidence="9" type="ORF">GXP67_01820</name>
</gene>
<keyword evidence="2" id="KW-0964">Secreted</keyword>
<keyword evidence="7" id="KW-0624">Polysaccharide degradation</keyword>
<dbReference type="EMBL" id="CP048222">
    <property type="protein sequence ID" value="QHT65496.1"/>
    <property type="molecule type" value="Genomic_DNA"/>
</dbReference>
<dbReference type="Gene3D" id="3.40.50.1820">
    <property type="entry name" value="alpha/beta hydrolase"/>
    <property type="match status" value="1"/>
</dbReference>
<protein>
    <submittedName>
        <fullName evidence="9">Phospholipase</fullName>
    </submittedName>
</protein>
<dbReference type="PANTHER" id="PTHR38050:SF2">
    <property type="entry name" value="FERULOYL ESTERASE C-RELATED"/>
    <property type="match status" value="1"/>
</dbReference>
<dbReference type="PANTHER" id="PTHR38050">
    <property type="match status" value="1"/>
</dbReference>
<keyword evidence="5" id="KW-0378">Hydrolase</keyword>
<evidence type="ECO:0000259" key="8">
    <source>
        <dbReference type="Pfam" id="PF02230"/>
    </source>
</evidence>
<keyword evidence="4" id="KW-0732">Signal</keyword>
<keyword evidence="3" id="KW-0858">Xylan degradation</keyword>
<dbReference type="AlphaFoldDB" id="A0A6C0GC27"/>
<evidence type="ECO:0000256" key="2">
    <source>
        <dbReference type="ARBA" id="ARBA00022525"/>
    </source>
</evidence>
<name>A0A6C0GC27_9BACT</name>
<evidence type="ECO:0000313" key="10">
    <source>
        <dbReference type="Proteomes" id="UP000480178"/>
    </source>
</evidence>
<keyword evidence="10" id="KW-1185">Reference proteome</keyword>
<proteinExistence type="predicted"/>
<dbReference type="Proteomes" id="UP000480178">
    <property type="component" value="Chromosome"/>
</dbReference>
<dbReference type="RefSeq" id="WP_162441583.1">
    <property type="nucleotide sequence ID" value="NZ_CP048222.1"/>
</dbReference>